<sequence length="830" mass="90257">MAPAAVDRLLALCLSGDFFLGGDVPDVPGIGAPAGEVTAAAAGAHEEAAAEVTSPDEGAASQVTSPPPSDDEAPRAIREVTTSGEGEATSHGAAAQEGPAPTAGDAMEVTSPSASGSPPLQVRSDSSAAGQPGQRRRQRRPAGSRKQRRQGAAPGDRPAAPGRGRHQLPTVPTQGLLTTGVDYICQRSFKYFVGVGSGRARRVRMGQGDGRLRECGGGLRARESETKAGLCRRFFWHKYTFAAEGLPDRWACGVPTSRPARPDADLGPLPSQVHLEEEDDDDAEERRIAAAAFMADASLEPTAAVLLGPGSSWGPTRYLGVMRPAQLFLEFGLWCGERGVDCPSWCTFLRALKATPCLRFRKRTGQHACCDYCLYCKRRLRRRDLNIQERATALEEYCHHLHDVMADRLVDSNFTELSLSCSRAMREQGLRLSQVAQNLSVLVLRVDGVDQAKFRVPRTHSPSHAFEKLLRPALHVTGAWSHGFGFHLAVSDCDMKKDSNNTIEVIARMLESIYDAQGALPLSLYTVLDNTCRENKNNIVLKFFTKLVQLGVFRSITVAFPEVGHTHGPLDGAFGWLCVRLSLAEFDDADEVVELLQGFLANLQVDPGSKEGAKAYKLDQAADWVTWLSGLDYHLTNITMNTGPHSFHLRRRKDLPHSSAEGAVAGWPGAPPARADDLILTLSRRMSSRAAEQRLLLMPAQAVATEQPRGIHARKIIPDDMRRDFEKRARVVMQSGGISRRAYEYILHWVSGQLRQHPRLDEYTFLIHRASSATPVALSGPVCERGPSRASQPRPLAEPLRQVGRAPRGPRAAALAAAEGDEDVSPLIGQ</sequence>
<feature type="region of interest" description="Disordered" evidence="1">
    <location>
        <begin position="777"/>
        <end position="830"/>
    </location>
</feature>
<proteinExistence type="predicted"/>
<dbReference type="PANTHER" id="PTHR33153">
    <property type="entry name" value="MYND-TYPE DOMAIN-CONTAINING PROTEIN"/>
    <property type="match status" value="1"/>
</dbReference>
<gene>
    <name evidence="3" type="ORF">PCOR1329_LOCUS17027</name>
</gene>
<protein>
    <recommendedName>
        <fullName evidence="2">DUF7869 domain-containing protein</fullName>
    </recommendedName>
</protein>
<dbReference type="Proteomes" id="UP001189429">
    <property type="component" value="Unassembled WGS sequence"/>
</dbReference>
<dbReference type="InterPro" id="IPR057191">
    <property type="entry name" value="DUF7869"/>
</dbReference>
<name>A0ABN9R954_9DINO</name>
<dbReference type="EMBL" id="CAUYUJ010005247">
    <property type="protein sequence ID" value="CAK0812887.1"/>
    <property type="molecule type" value="Genomic_DNA"/>
</dbReference>
<evidence type="ECO:0000313" key="4">
    <source>
        <dbReference type="Proteomes" id="UP001189429"/>
    </source>
</evidence>
<dbReference type="PANTHER" id="PTHR33153:SF3">
    <property type="entry name" value="TRAFFICKING PROTEIN PARTICLE COMPLEX SUBUNIT 11 DOMAIN-CONTAINING PROTEIN"/>
    <property type="match status" value="1"/>
</dbReference>
<feature type="compositionally biased region" description="Low complexity" evidence="1">
    <location>
        <begin position="150"/>
        <end position="162"/>
    </location>
</feature>
<feature type="domain" description="DUF7869" evidence="2">
    <location>
        <begin position="474"/>
        <end position="653"/>
    </location>
</feature>
<keyword evidence="4" id="KW-1185">Reference proteome</keyword>
<evidence type="ECO:0000259" key="2">
    <source>
        <dbReference type="Pfam" id="PF25273"/>
    </source>
</evidence>
<dbReference type="Pfam" id="PF25273">
    <property type="entry name" value="DUF7869"/>
    <property type="match status" value="1"/>
</dbReference>
<evidence type="ECO:0000313" key="3">
    <source>
        <dbReference type="EMBL" id="CAK0812887.1"/>
    </source>
</evidence>
<comment type="caution">
    <text evidence="3">The sequence shown here is derived from an EMBL/GenBank/DDBJ whole genome shotgun (WGS) entry which is preliminary data.</text>
</comment>
<reference evidence="3" key="1">
    <citation type="submission" date="2023-10" db="EMBL/GenBank/DDBJ databases">
        <authorList>
            <person name="Chen Y."/>
            <person name="Shah S."/>
            <person name="Dougan E. K."/>
            <person name="Thang M."/>
            <person name="Chan C."/>
        </authorList>
    </citation>
    <scope>NUCLEOTIDE SEQUENCE [LARGE SCALE GENOMIC DNA]</scope>
</reference>
<accession>A0ABN9R954</accession>
<evidence type="ECO:0000256" key="1">
    <source>
        <dbReference type="SAM" id="MobiDB-lite"/>
    </source>
</evidence>
<feature type="region of interest" description="Disordered" evidence="1">
    <location>
        <begin position="257"/>
        <end position="280"/>
    </location>
</feature>
<feature type="compositionally biased region" description="Polar residues" evidence="1">
    <location>
        <begin position="110"/>
        <end position="126"/>
    </location>
</feature>
<feature type="compositionally biased region" description="Low complexity" evidence="1">
    <location>
        <begin position="804"/>
        <end position="818"/>
    </location>
</feature>
<organism evidence="3 4">
    <name type="scientific">Prorocentrum cordatum</name>
    <dbReference type="NCBI Taxonomy" id="2364126"/>
    <lineage>
        <taxon>Eukaryota</taxon>
        <taxon>Sar</taxon>
        <taxon>Alveolata</taxon>
        <taxon>Dinophyceae</taxon>
        <taxon>Prorocentrales</taxon>
        <taxon>Prorocentraceae</taxon>
        <taxon>Prorocentrum</taxon>
    </lineage>
</organism>
<feature type="compositionally biased region" description="Basic residues" evidence="1">
    <location>
        <begin position="134"/>
        <end position="149"/>
    </location>
</feature>
<feature type="region of interest" description="Disordered" evidence="1">
    <location>
        <begin position="41"/>
        <end position="173"/>
    </location>
</feature>